<organism evidence="2 3">
    <name type="scientific">Phaeodactylibacter luteus</name>
    <dbReference type="NCBI Taxonomy" id="1564516"/>
    <lineage>
        <taxon>Bacteria</taxon>
        <taxon>Pseudomonadati</taxon>
        <taxon>Bacteroidota</taxon>
        <taxon>Saprospiria</taxon>
        <taxon>Saprospirales</taxon>
        <taxon>Haliscomenobacteraceae</taxon>
        <taxon>Phaeodactylibacter</taxon>
    </lineage>
</organism>
<name>A0A5C6S435_9BACT</name>
<feature type="transmembrane region" description="Helical" evidence="1">
    <location>
        <begin position="115"/>
        <end position="137"/>
    </location>
</feature>
<feature type="transmembrane region" description="Helical" evidence="1">
    <location>
        <begin position="185"/>
        <end position="206"/>
    </location>
</feature>
<protein>
    <submittedName>
        <fullName evidence="2">HupE/UreJ family protein</fullName>
    </submittedName>
</protein>
<accession>A0A5C6S435</accession>
<dbReference type="AlphaFoldDB" id="A0A5C6S435"/>
<keyword evidence="1" id="KW-1133">Transmembrane helix</keyword>
<evidence type="ECO:0000313" key="2">
    <source>
        <dbReference type="EMBL" id="TXB68302.1"/>
    </source>
</evidence>
<feature type="transmembrane region" description="Helical" evidence="1">
    <location>
        <begin position="149"/>
        <end position="173"/>
    </location>
</feature>
<evidence type="ECO:0000313" key="3">
    <source>
        <dbReference type="Proteomes" id="UP000321580"/>
    </source>
</evidence>
<keyword evidence="3" id="KW-1185">Reference proteome</keyword>
<dbReference type="Pfam" id="PF13795">
    <property type="entry name" value="HupE_UreJ_2"/>
    <property type="match status" value="1"/>
</dbReference>
<proteinExistence type="predicted"/>
<sequence>MLLHNAFAQEFSTYLSLGFRHILDLQGYDHILFIVALCALYRLSEWKKILVLVTAFTIGHSLTLALAALDVVRVPQAWIDTLIPLTILLTAVHNISQPGQSTTGPGRLFGRKQRFNYGIAVAFGLVHGMGFSNYFRFLLGEENSIVNQLLAFNIGLELGQLIVVGLFMALLLFADKVLRAPHREWNLVVSGAAAGIALSILLEMWAV</sequence>
<feature type="transmembrane region" description="Helical" evidence="1">
    <location>
        <begin position="50"/>
        <end position="69"/>
    </location>
</feature>
<comment type="caution">
    <text evidence="2">The sequence shown here is derived from an EMBL/GenBank/DDBJ whole genome shotgun (WGS) entry which is preliminary data.</text>
</comment>
<dbReference type="RefSeq" id="WP_147165881.1">
    <property type="nucleotide sequence ID" value="NZ_VOOR01000004.1"/>
</dbReference>
<evidence type="ECO:0000256" key="1">
    <source>
        <dbReference type="SAM" id="Phobius"/>
    </source>
</evidence>
<dbReference type="InterPro" id="IPR032809">
    <property type="entry name" value="Put_HupE_UreJ"/>
</dbReference>
<reference evidence="2 3" key="1">
    <citation type="submission" date="2019-08" db="EMBL/GenBank/DDBJ databases">
        <title>Genome of Phaeodactylibacter luteus.</title>
        <authorList>
            <person name="Bowman J.P."/>
        </authorList>
    </citation>
    <scope>NUCLEOTIDE SEQUENCE [LARGE SCALE GENOMIC DNA]</scope>
    <source>
        <strain evidence="2 3">KCTC 42180</strain>
    </source>
</reference>
<keyword evidence="1" id="KW-0472">Membrane</keyword>
<dbReference type="OrthoDB" id="9808870at2"/>
<dbReference type="Proteomes" id="UP000321580">
    <property type="component" value="Unassembled WGS sequence"/>
</dbReference>
<feature type="transmembrane region" description="Helical" evidence="1">
    <location>
        <begin position="75"/>
        <end position="95"/>
    </location>
</feature>
<gene>
    <name evidence="2" type="ORF">FRY97_02670</name>
</gene>
<dbReference type="EMBL" id="VOOR01000004">
    <property type="protein sequence ID" value="TXB68302.1"/>
    <property type="molecule type" value="Genomic_DNA"/>
</dbReference>
<keyword evidence="1" id="KW-0812">Transmembrane</keyword>
<feature type="transmembrane region" description="Helical" evidence="1">
    <location>
        <begin position="25"/>
        <end position="43"/>
    </location>
</feature>